<name>W0DRE6_9GAMM</name>
<reference evidence="1 2" key="1">
    <citation type="submission" date="2013-12" db="EMBL/GenBank/DDBJ databases">
        <authorList>
            <consortium name="DOE Joint Genome Institute"/>
            <person name="Muyzer G."/>
            <person name="Huntemann M."/>
            <person name="Han J."/>
            <person name="Chen A."/>
            <person name="Kyrpides N."/>
            <person name="Mavromatis K."/>
            <person name="Markowitz V."/>
            <person name="Palaniappan K."/>
            <person name="Ivanova N."/>
            <person name="Schaumberg A."/>
            <person name="Pati A."/>
            <person name="Liolios K."/>
            <person name="Nordberg H.P."/>
            <person name="Cantor M.N."/>
            <person name="Hua S.X."/>
            <person name="Woyke T."/>
        </authorList>
    </citation>
    <scope>NUCLEOTIDE SEQUENCE [LARGE SCALE GENOMIC DNA]</scope>
    <source>
        <strain evidence="1 2">ARh 1</strain>
    </source>
</reference>
<accession>W0DRE6</accession>
<proteinExistence type="predicted"/>
<dbReference type="AlphaFoldDB" id="W0DRE6"/>
<evidence type="ECO:0000313" key="2">
    <source>
        <dbReference type="Proteomes" id="UP000005289"/>
    </source>
</evidence>
<protein>
    <submittedName>
        <fullName evidence="1">Uncharacterized protein</fullName>
    </submittedName>
</protein>
<dbReference type="EMBL" id="CP007029">
    <property type="protein sequence ID" value="AHE99827.1"/>
    <property type="molecule type" value="Genomic_DNA"/>
</dbReference>
<dbReference type="RefSeq" id="WP_006746374.1">
    <property type="nucleotide sequence ID" value="NZ_CP007029.1"/>
</dbReference>
<keyword evidence="2" id="KW-1185">Reference proteome</keyword>
<dbReference type="HOGENOM" id="CLU_2940410_0_0_6"/>
<evidence type="ECO:0000313" key="1">
    <source>
        <dbReference type="EMBL" id="AHE99827.1"/>
    </source>
</evidence>
<dbReference type="KEGG" id="tti:THITH_01085"/>
<gene>
    <name evidence="1" type="ORF">THITH_01085</name>
</gene>
<dbReference type="OrthoDB" id="5701636at2"/>
<sequence>MLYARHVEQAAPVAPEACAEELAVLREEIAPLAHTRLRAQARDYLAPAWRRLERLESAWV</sequence>
<organism evidence="1 2">
    <name type="scientific">Thioalkalivibrio paradoxus ARh 1</name>
    <dbReference type="NCBI Taxonomy" id="713585"/>
    <lineage>
        <taxon>Bacteria</taxon>
        <taxon>Pseudomonadati</taxon>
        <taxon>Pseudomonadota</taxon>
        <taxon>Gammaproteobacteria</taxon>
        <taxon>Chromatiales</taxon>
        <taxon>Ectothiorhodospiraceae</taxon>
        <taxon>Thioalkalivibrio</taxon>
    </lineage>
</organism>
<dbReference type="Proteomes" id="UP000005289">
    <property type="component" value="Chromosome"/>
</dbReference>